<dbReference type="Gene3D" id="3.40.30.10">
    <property type="entry name" value="Glutaredoxin"/>
    <property type="match status" value="1"/>
</dbReference>
<dbReference type="GO" id="GO:0036503">
    <property type="term" value="P:ERAD pathway"/>
    <property type="evidence" value="ECO:0007669"/>
    <property type="project" value="TreeGrafter"/>
</dbReference>
<dbReference type="Gene3D" id="3.10.20.90">
    <property type="entry name" value="Phosphatidylinositol 3-kinase Catalytic Subunit, Chain A, domain 1"/>
    <property type="match status" value="1"/>
</dbReference>
<dbReference type="EMBL" id="JABEBT010000001">
    <property type="protein sequence ID" value="KAF7640269.1"/>
    <property type="molecule type" value="Genomic_DNA"/>
</dbReference>
<dbReference type="GO" id="GO:0005783">
    <property type="term" value="C:endoplasmic reticulum"/>
    <property type="evidence" value="ECO:0007669"/>
    <property type="project" value="TreeGrafter"/>
</dbReference>
<dbReference type="Proteomes" id="UP000605970">
    <property type="component" value="Unassembled WGS sequence"/>
</dbReference>
<accession>A0A8T0A4N4</accession>
<proteinExistence type="predicted"/>
<feature type="coiled-coil region" evidence="1">
    <location>
        <begin position="289"/>
        <end position="324"/>
    </location>
</feature>
<dbReference type="SUPFAM" id="SSF54236">
    <property type="entry name" value="Ubiquitin-like"/>
    <property type="match status" value="1"/>
</dbReference>
<evidence type="ECO:0000259" key="3">
    <source>
        <dbReference type="PROSITE" id="PS50033"/>
    </source>
</evidence>
<dbReference type="Pfam" id="PF21021">
    <property type="entry name" value="FAF1"/>
    <property type="match status" value="1"/>
</dbReference>
<evidence type="ECO:0000313" key="5">
    <source>
        <dbReference type="Proteomes" id="UP000605970"/>
    </source>
</evidence>
<dbReference type="InterPro" id="IPR036249">
    <property type="entry name" value="Thioredoxin-like_sf"/>
</dbReference>
<dbReference type="OrthoDB" id="1920064at2759"/>
<dbReference type="AlphaFoldDB" id="A0A8T0A4N4"/>
<feature type="compositionally biased region" description="Polar residues" evidence="2">
    <location>
        <begin position="31"/>
        <end position="54"/>
    </location>
</feature>
<keyword evidence="1" id="KW-0175">Coiled coil</keyword>
<feature type="compositionally biased region" description="Low complexity" evidence="2">
    <location>
        <begin position="9"/>
        <end position="25"/>
    </location>
</feature>
<comment type="caution">
    <text evidence="4">The sequence shown here is derived from an EMBL/GenBank/DDBJ whole genome shotgun (WGS) entry which is preliminary data.</text>
</comment>
<dbReference type="SUPFAM" id="SSF52833">
    <property type="entry name" value="Thioredoxin-like"/>
    <property type="match status" value="1"/>
</dbReference>
<dbReference type="InterPro" id="IPR029071">
    <property type="entry name" value="Ubiquitin-like_domsf"/>
</dbReference>
<dbReference type="SMART" id="SM00594">
    <property type="entry name" value="UAS"/>
    <property type="match status" value="1"/>
</dbReference>
<dbReference type="GO" id="GO:0043130">
    <property type="term" value="F:ubiquitin binding"/>
    <property type="evidence" value="ECO:0007669"/>
    <property type="project" value="TreeGrafter"/>
</dbReference>
<dbReference type="InterPro" id="IPR049483">
    <property type="entry name" value="FAF1_2-like_UAS"/>
</dbReference>
<dbReference type="PROSITE" id="PS50033">
    <property type="entry name" value="UBX"/>
    <property type="match status" value="1"/>
</dbReference>
<organism evidence="4 5">
    <name type="scientific">Meloidogyne graminicola</name>
    <dbReference type="NCBI Taxonomy" id="189291"/>
    <lineage>
        <taxon>Eukaryota</taxon>
        <taxon>Metazoa</taxon>
        <taxon>Ecdysozoa</taxon>
        <taxon>Nematoda</taxon>
        <taxon>Chromadorea</taxon>
        <taxon>Rhabditida</taxon>
        <taxon>Tylenchina</taxon>
        <taxon>Tylenchomorpha</taxon>
        <taxon>Tylenchoidea</taxon>
        <taxon>Meloidogynidae</taxon>
        <taxon>Meloidogyninae</taxon>
        <taxon>Meloidogyne</taxon>
    </lineage>
</organism>
<dbReference type="InterPro" id="IPR001012">
    <property type="entry name" value="UBX_dom"/>
</dbReference>
<dbReference type="GO" id="GO:0005634">
    <property type="term" value="C:nucleus"/>
    <property type="evidence" value="ECO:0007669"/>
    <property type="project" value="TreeGrafter"/>
</dbReference>
<feature type="domain" description="UBX" evidence="3">
    <location>
        <begin position="335"/>
        <end position="413"/>
    </location>
</feature>
<gene>
    <name evidence="4" type="ORF">Mgra_00000097</name>
</gene>
<evidence type="ECO:0000256" key="2">
    <source>
        <dbReference type="SAM" id="MobiDB-lite"/>
    </source>
</evidence>
<feature type="region of interest" description="Disordered" evidence="2">
    <location>
        <begin position="1"/>
        <end position="80"/>
    </location>
</feature>
<name>A0A8T0A4N4_9BILA</name>
<dbReference type="PANTHER" id="PTHR23322">
    <property type="entry name" value="FAS-ASSOCIATED PROTEIN"/>
    <property type="match status" value="1"/>
</dbReference>
<reference evidence="4" key="1">
    <citation type="journal article" date="2020" name="Ecol. Evol.">
        <title>Genome structure and content of the rice root-knot nematode (Meloidogyne graminicola).</title>
        <authorList>
            <person name="Phan N.T."/>
            <person name="Danchin E.G.J."/>
            <person name="Klopp C."/>
            <person name="Perfus-Barbeoch L."/>
            <person name="Kozlowski D.K."/>
            <person name="Koutsovoulos G.D."/>
            <person name="Lopez-Roques C."/>
            <person name="Bouchez O."/>
            <person name="Zahm M."/>
            <person name="Besnard G."/>
            <person name="Bellafiore S."/>
        </authorList>
    </citation>
    <scope>NUCLEOTIDE SEQUENCE</scope>
    <source>
        <strain evidence="4">VN-18</strain>
    </source>
</reference>
<evidence type="ECO:0000256" key="1">
    <source>
        <dbReference type="SAM" id="Coils"/>
    </source>
</evidence>
<keyword evidence="5" id="KW-1185">Reference proteome</keyword>
<dbReference type="InterPro" id="IPR050730">
    <property type="entry name" value="UBX_domain-protein"/>
</dbReference>
<dbReference type="PANTHER" id="PTHR23322:SF96">
    <property type="entry name" value="FAS-ASSOCIATED FACTOR 1"/>
    <property type="match status" value="1"/>
</dbReference>
<sequence length="416" mass="48715">MDHNDKGTSNNNIHENNISNQNENSVDAGRTSFSQQRLQSNSRDLNNTQYLSSDSDVEDYGDYTFRSDSPELTNKNDVQKQERIPLIPTEFTSIREAIQNFTAVFESRYGAQHPPFFEGSLQKAITEAFDNPNIEERRPLVLYLHHDNSIAAHIFPQTVLCSFEISNLLKCQFLVWAWDVTQEQNRQTLFEWMNLANLGNVVEVLRVSGTTGRYPLLIVLCKDRGSFQQSTFIYGGRETIGSVMQKLMLGLDQYQGIRHQNQEDERGRIEREQFRREQAEEYERSLAVDKAKQRELHEKKKKERKAEEEKLRLEEKKQNRLNELAMILPSEPEESDPHAISIRLRCPNGELKMRRFSPDESVEMLIIYAESIGFERTHFRFWNSDRPKKEVSTMNTSKTFKELKWPKREIITIEEI</sequence>
<evidence type="ECO:0000313" key="4">
    <source>
        <dbReference type="EMBL" id="KAF7640269.1"/>
    </source>
</evidence>
<feature type="compositionally biased region" description="Polar residues" evidence="2">
    <location>
        <begin position="66"/>
        <end position="76"/>
    </location>
</feature>
<dbReference type="InterPro" id="IPR006577">
    <property type="entry name" value="UAS"/>
</dbReference>
<protein>
    <submittedName>
        <fullName evidence="4">UBX domain-containing protein</fullName>
    </submittedName>
</protein>
<dbReference type="Pfam" id="PF00789">
    <property type="entry name" value="UBX"/>
    <property type="match status" value="1"/>
</dbReference>